<proteinExistence type="predicted"/>
<dbReference type="GeneID" id="66500259"/>
<evidence type="ECO:0000313" key="1">
    <source>
        <dbReference type="EMBL" id="KHQ55219.1"/>
    </source>
</evidence>
<dbReference type="AlphaFoldDB" id="A0A0B3SXS4"/>
<accession>A0A0B3SXS4</accession>
<organism evidence="1 2">
    <name type="scientific">Mameliella alba</name>
    <dbReference type="NCBI Taxonomy" id="561184"/>
    <lineage>
        <taxon>Bacteria</taxon>
        <taxon>Pseudomonadati</taxon>
        <taxon>Pseudomonadota</taxon>
        <taxon>Alphaproteobacteria</taxon>
        <taxon>Rhodobacterales</taxon>
        <taxon>Roseobacteraceae</taxon>
        <taxon>Mameliella</taxon>
    </lineage>
</organism>
<dbReference type="STRING" id="561184.SAMN05216376_103259"/>
<dbReference type="RefSeq" id="WP_043136333.1">
    <property type="nucleotide sequence ID" value="NZ_BMGQ01000001.1"/>
</dbReference>
<dbReference type="Proteomes" id="UP000030960">
    <property type="component" value="Unassembled WGS sequence"/>
</dbReference>
<dbReference type="EMBL" id="JSUQ01000001">
    <property type="protein sequence ID" value="KHQ55219.1"/>
    <property type="molecule type" value="Genomic_DNA"/>
</dbReference>
<dbReference type="OrthoDB" id="9994807at2"/>
<reference evidence="1 2" key="1">
    <citation type="submission" date="2014-10" db="EMBL/GenBank/DDBJ databases">
        <title>Genome sequence of Ponticoccus sp. strain UMTAT08 isolated from clonal culture of toxic dinoflagellate Alexandrium tamiyavanichii.</title>
        <authorList>
            <person name="Gan H.Y."/>
            <person name="Muhd D.-D."/>
            <person name="Mohd Noor M.E."/>
            <person name="Yeong Y.S."/>
            <person name="Usup G."/>
        </authorList>
    </citation>
    <scope>NUCLEOTIDE SEQUENCE [LARGE SCALE GENOMIC DNA]</scope>
    <source>
        <strain evidence="1 2">UMTAT08</strain>
    </source>
</reference>
<evidence type="ECO:0000313" key="2">
    <source>
        <dbReference type="Proteomes" id="UP000030960"/>
    </source>
</evidence>
<keyword evidence="2" id="KW-1185">Reference proteome</keyword>
<sequence>MSPLSFKIAFGFCVLIAALNLAMVSVGLATQPIEIVLNSHIPSFALNALLWGGLAVCIFYLHVWALGFAAALCAKVALSIWQAATFDGTPLRDEYLAGYSMTILIQLASVAFVTEFVTRAWRKGYLV</sequence>
<comment type="caution">
    <text evidence="1">The sequence shown here is derived from an EMBL/GenBank/DDBJ whole genome shotgun (WGS) entry which is preliminary data.</text>
</comment>
<accession>A0A225PYU5</accession>
<name>A0A0B3SXS4_9RHOB</name>
<gene>
    <name evidence="1" type="ORF">OA50_00255</name>
</gene>
<protein>
    <submittedName>
        <fullName evidence="1">Uncharacterized protein</fullName>
    </submittedName>
</protein>